<dbReference type="EMBL" id="CP036402">
    <property type="protein sequence ID" value="QBI19381.1"/>
    <property type="molecule type" value="Genomic_DNA"/>
</dbReference>
<evidence type="ECO:0000313" key="1">
    <source>
        <dbReference type="EMBL" id="QBI19381.1"/>
    </source>
</evidence>
<reference evidence="1 2" key="1">
    <citation type="submission" date="2019-01" db="EMBL/GenBank/DDBJ databases">
        <title>Egibacter rhizosphaerae EGI 80759T.</title>
        <authorList>
            <person name="Chen D.-D."/>
            <person name="Tian Y."/>
            <person name="Jiao J.-Y."/>
            <person name="Zhang X.-T."/>
            <person name="Zhang Y.-G."/>
            <person name="Zhang Y."/>
            <person name="Xiao M."/>
            <person name="Shu W.-S."/>
            <person name="Li W.-J."/>
        </authorList>
    </citation>
    <scope>NUCLEOTIDE SEQUENCE [LARGE SCALE GENOMIC DNA]</scope>
    <source>
        <strain evidence="1 2">EGI 80759</strain>
    </source>
</reference>
<keyword evidence="2" id="KW-1185">Reference proteome</keyword>
<dbReference type="AlphaFoldDB" id="A0A411YDV8"/>
<dbReference type="KEGG" id="erz:ER308_07350"/>
<dbReference type="RefSeq" id="WP_131154378.1">
    <property type="nucleotide sequence ID" value="NZ_CP036402.1"/>
</dbReference>
<dbReference type="Proteomes" id="UP000291469">
    <property type="component" value="Chromosome"/>
</dbReference>
<gene>
    <name evidence="1" type="ORF">ER308_07350</name>
</gene>
<sequence length="59" mass="6391">MGVDEIRAAVDYLAARAGELERRAAAGEDVSGEVAEVAEDTRLLDAHLTALRRDVRRAL</sequence>
<proteinExistence type="predicted"/>
<protein>
    <submittedName>
        <fullName evidence="1">Uncharacterized protein</fullName>
    </submittedName>
</protein>
<name>A0A411YDV8_9ACTN</name>
<accession>A0A411YDV8</accession>
<evidence type="ECO:0000313" key="2">
    <source>
        <dbReference type="Proteomes" id="UP000291469"/>
    </source>
</evidence>
<organism evidence="1 2">
    <name type="scientific">Egibacter rhizosphaerae</name>
    <dbReference type="NCBI Taxonomy" id="1670831"/>
    <lineage>
        <taxon>Bacteria</taxon>
        <taxon>Bacillati</taxon>
        <taxon>Actinomycetota</taxon>
        <taxon>Nitriliruptoria</taxon>
        <taxon>Egibacterales</taxon>
        <taxon>Egibacteraceae</taxon>
        <taxon>Egibacter</taxon>
    </lineage>
</organism>